<dbReference type="RefSeq" id="WP_182936449.1">
    <property type="nucleotide sequence ID" value="NZ_AP021928.1"/>
</dbReference>
<feature type="chain" id="PRO_5041746950" description="Carbonic anhydrase" evidence="10">
    <location>
        <begin position="21"/>
        <end position="242"/>
    </location>
</feature>
<evidence type="ECO:0000256" key="10">
    <source>
        <dbReference type="RuleBase" id="RU367011"/>
    </source>
</evidence>
<evidence type="ECO:0000256" key="3">
    <source>
        <dbReference type="ARBA" id="ARBA00010718"/>
    </source>
</evidence>
<evidence type="ECO:0000256" key="4">
    <source>
        <dbReference type="ARBA" id="ARBA00012925"/>
    </source>
</evidence>
<comment type="function">
    <text evidence="2 10">Reversible hydration of carbon dioxide.</text>
</comment>
<keyword evidence="10" id="KW-0732">Signal</keyword>
<evidence type="ECO:0000256" key="9">
    <source>
        <dbReference type="ARBA" id="ARBA00048348"/>
    </source>
</evidence>
<evidence type="ECO:0000256" key="8">
    <source>
        <dbReference type="ARBA" id="ARBA00023239"/>
    </source>
</evidence>
<dbReference type="EMBL" id="AP021928">
    <property type="protein sequence ID" value="BBQ32769.1"/>
    <property type="molecule type" value="Genomic_DNA"/>
</dbReference>
<dbReference type="CDD" id="cd03124">
    <property type="entry name" value="alpha_CA_prokaryotic_like"/>
    <property type="match status" value="1"/>
</dbReference>
<evidence type="ECO:0000256" key="1">
    <source>
        <dbReference type="ARBA" id="ARBA00001947"/>
    </source>
</evidence>
<dbReference type="AlphaFoldDB" id="A0A6S5III1"/>
<evidence type="ECO:0000256" key="6">
    <source>
        <dbReference type="ARBA" id="ARBA00022723"/>
    </source>
</evidence>
<dbReference type="InterPro" id="IPR001148">
    <property type="entry name" value="CA_dom"/>
</dbReference>
<protein>
    <recommendedName>
        <fullName evidence="5 10">Carbonic anhydrase</fullName>
        <ecNumber evidence="4 10">4.2.1.1</ecNumber>
    </recommendedName>
</protein>
<dbReference type="InterPro" id="IPR023561">
    <property type="entry name" value="Carbonic_anhydrase_a-class"/>
</dbReference>
<dbReference type="Gene3D" id="3.10.200.10">
    <property type="entry name" value="Alpha carbonic anhydrase"/>
    <property type="match status" value="1"/>
</dbReference>
<keyword evidence="8 10" id="KW-0456">Lyase</keyword>
<evidence type="ECO:0000256" key="5">
    <source>
        <dbReference type="ARBA" id="ARBA00014628"/>
    </source>
</evidence>
<reference evidence="11 12" key="1">
    <citation type="submission" date="2019-12" db="EMBL/GenBank/DDBJ databases">
        <title>complete genome sequences of Aeromonas caviae str. WP2-W18-ESBL-01 isolated from wastewater treatment plant effluent.</title>
        <authorList>
            <person name="Sekizuka T."/>
            <person name="Itokawa K."/>
            <person name="Yatsu K."/>
            <person name="Inamine Y."/>
            <person name="Kuroda M."/>
        </authorList>
    </citation>
    <scope>NUCLEOTIDE SEQUENCE [LARGE SCALE GENOMIC DNA]</scope>
    <source>
        <strain evidence="11 12">WP2-W18-ESBL-01</strain>
        <plasmid evidence="11 12">pWP2-W18-ESBL-01_1</plasmid>
    </source>
</reference>
<sequence>MKKVLLASSLCCLFSSAILAAPHWAYQGDAGPEQWAKLTPEFGQCAGSNQSPVDLMGMVDAKLVPLVLHYQAGGKTVVNNGHTVQVGYAPGSTLQVDGISFELKQFHFHAPSENLIKGKSYPLEGHLVHVNSKGEIAVVAVMYEAGKANTALTEAFRALPAKVGEIQPLSSSISAEQLLPKRRDYYRFSGSLTTPPCSEGVRWLVMKQPVEVSQTQIDAFKAVMHTPNNRPVQALNGRVVLQ</sequence>
<evidence type="ECO:0000313" key="11">
    <source>
        <dbReference type="EMBL" id="BBQ32769.1"/>
    </source>
</evidence>
<dbReference type="InterPro" id="IPR041891">
    <property type="entry name" value="Alpha_CA_prokaryot-like"/>
</dbReference>
<geneLocation type="plasmid" evidence="11 12">
    <name>pWP2-W18-ESBL-01_1</name>
</geneLocation>
<proteinExistence type="inferred from homology"/>
<comment type="similarity">
    <text evidence="3 10">Belongs to the alpha-carbonic anhydrase family.</text>
</comment>
<organism evidence="11 12">
    <name type="scientific">Aeromonas caviae</name>
    <name type="common">Aeromonas punctata</name>
    <dbReference type="NCBI Taxonomy" id="648"/>
    <lineage>
        <taxon>Bacteria</taxon>
        <taxon>Pseudomonadati</taxon>
        <taxon>Pseudomonadota</taxon>
        <taxon>Gammaproteobacteria</taxon>
        <taxon>Aeromonadales</taxon>
        <taxon>Aeromonadaceae</taxon>
        <taxon>Aeromonas</taxon>
    </lineage>
</organism>
<dbReference type="GO" id="GO:0008270">
    <property type="term" value="F:zinc ion binding"/>
    <property type="evidence" value="ECO:0007669"/>
    <property type="project" value="UniProtKB-UniRule"/>
</dbReference>
<evidence type="ECO:0000256" key="2">
    <source>
        <dbReference type="ARBA" id="ARBA00002904"/>
    </source>
</evidence>
<accession>A0A6S5III1</accession>
<dbReference type="GO" id="GO:0004089">
    <property type="term" value="F:carbonate dehydratase activity"/>
    <property type="evidence" value="ECO:0007669"/>
    <property type="project" value="UniProtKB-UniRule"/>
</dbReference>
<keyword evidence="7 10" id="KW-0862">Zinc</keyword>
<dbReference type="PROSITE" id="PS51144">
    <property type="entry name" value="ALPHA_CA_2"/>
    <property type="match status" value="1"/>
</dbReference>
<gene>
    <name evidence="11" type="ORF">WP2W18E01_P10160</name>
</gene>
<comment type="catalytic activity">
    <reaction evidence="9 10">
        <text>hydrogencarbonate + H(+) = CO2 + H2O</text>
        <dbReference type="Rhea" id="RHEA:10748"/>
        <dbReference type="ChEBI" id="CHEBI:15377"/>
        <dbReference type="ChEBI" id="CHEBI:15378"/>
        <dbReference type="ChEBI" id="CHEBI:16526"/>
        <dbReference type="ChEBI" id="CHEBI:17544"/>
        <dbReference type="EC" id="4.2.1.1"/>
    </reaction>
</comment>
<dbReference type="InterPro" id="IPR018338">
    <property type="entry name" value="Carbonic_anhydrase_a-class_CS"/>
</dbReference>
<evidence type="ECO:0000256" key="7">
    <source>
        <dbReference type="ARBA" id="ARBA00022833"/>
    </source>
</evidence>
<keyword evidence="11" id="KW-0614">Plasmid</keyword>
<dbReference type="EC" id="4.2.1.1" evidence="4 10"/>
<dbReference type="SUPFAM" id="SSF51069">
    <property type="entry name" value="Carbonic anhydrase"/>
    <property type="match status" value="1"/>
</dbReference>
<name>A0A6S5III1_AERCA</name>
<dbReference type="PANTHER" id="PTHR18952:SF265">
    <property type="entry name" value="CARBONIC ANHYDRASE"/>
    <property type="match status" value="1"/>
</dbReference>
<evidence type="ECO:0000313" key="12">
    <source>
        <dbReference type="Proteomes" id="UP000515756"/>
    </source>
</evidence>
<comment type="cofactor">
    <cofactor evidence="1 10">
        <name>Zn(2+)</name>
        <dbReference type="ChEBI" id="CHEBI:29105"/>
    </cofactor>
</comment>
<feature type="signal peptide" evidence="10">
    <location>
        <begin position="1"/>
        <end position="20"/>
    </location>
</feature>
<dbReference type="InterPro" id="IPR036398">
    <property type="entry name" value="CA_dom_sf"/>
</dbReference>
<dbReference type="Proteomes" id="UP000515756">
    <property type="component" value="Plasmid pWP2-W18-ESBL-01_1"/>
</dbReference>
<dbReference type="PROSITE" id="PS00162">
    <property type="entry name" value="ALPHA_CA_1"/>
    <property type="match status" value="1"/>
</dbReference>
<dbReference type="PANTHER" id="PTHR18952">
    <property type="entry name" value="CARBONIC ANHYDRASE"/>
    <property type="match status" value="1"/>
</dbReference>
<dbReference type="SMART" id="SM01057">
    <property type="entry name" value="Carb_anhydrase"/>
    <property type="match status" value="1"/>
</dbReference>
<dbReference type="Pfam" id="PF00194">
    <property type="entry name" value="Carb_anhydrase"/>
    <property type="match status" value="1"/>
</dbReference>
<keyword evidence="6 10" id="KW-0479">Metal-binding</keyword>